<dbReference type="InterPro" id="IPR014408">
    <property type="entry name" value="dGMP_Pdiesterase_EAL/HD-GYP"/>
</dbReference>
<dbReference type="EMBL" id="AP024849">
    <property type="protein sequence ID" value="BCZ44802.1"/>
    <property type="molecule type" value="Genomic_DNA"/>
</dbReference>
<dbReference type="PANTHER" id="PTHR33525">
    <property type="match status" value="1"/>
</dbReference>
<dbReference type="PROSITE" id="PS50883">
    <property type="entry name" value="EAL"/>
    <property type="match status" value="1"/>
</dbReference>
<dbReference type="InterPro" id="IPR035919">
    <property type="entry name" value="EAL_sf"/>
</dbReference>
<dbReference type="Gene3D" id="1.10.3210.10">
    <property type="entry name" value="Hypothetical protein af1432"/>
    <property type="match status" value="1"/>
</dbReference>
<reference evidence="4" key="1">
    <citation type="submission" date="2021-07" db="EMBL/GenBank/DDBJ databases">
        <title>Complete genome sequencing of a Clostridium isolate.</title>
        <authorList>
            <person name="Ueki A."/>
            <person name="Tonouchi A."/>
        </authorList>
    </citation>
    <scope>NUCLEOTIDE SEQUENCE [LARGE SCALE GENOMIC DNA]</scope>
    <source>
        <strain evidence="4">C5S11</strain>
    </source>
</reference>
<dbReference type="SUPFAM" id="SSF109604">
    <property type="entry name" value="HD-domain/PDEase-like"/>
    <property type="match status" value="1"/>
</dbReference>
<dbReference type="Proteomes" id="UP000824633">
    <property type="component" value="Chromosome"/>
</dbReference>
<dbReference type="InterPro" id="IPR013976">
    <property type="entry name" value="HDOD"/>
</dbReference>
<feature type="domain" description="HDOD" evidence="2">
    <location>
        <begin position="199"/>
        <end position="386"/>
    </location>
</feature>
<sequence>MQVFVARQPIFNRKNDVIGYELLFRSGYENAYNNIDGNEATLNVIANSFYEFDFKTITDNKKAFINFTEKLINEEIATILPCEHVVIEILENIEPTDEIINACKKLKEQGFTLALDDFVFDKKYNKLIEIIDIIKVDFIITQGYDRKKIFDLLKINSEIKFLAEKVESIEEYNEAMYFGYSYFQGYYFSKPTILTAKSIPTNKHGGLEILKLINNKDFNYNDLEALILKDVGLSFKIIKLINSSAYCLRNQVNSIKYAITFLGEKEIVKWLYVVLLNDLKEKKQDELIRVSLQRAKFCELICNKSIYKEKTFSAYIIGLFSAMDAILNCSMESIIRELNISDEVKEGLMGEENILNIMLKLVISYGRGEWEEANFFAKKIKVGINEISEIYLETLKWVDNIQCD</sequence>
<evidence type="ECO:0000313" key="4">
    <source>
        <dbReference type="Proteomes" id="UP000824633"/>
    </source>
</evidence>
<accession>A0ABM7SYV1</accession>
<proteinExistence type="predicted"/>
<protein>
    <submittedName>
        <fullName evidence="3">Diguanylate phosphodiesterase</fullName>
    </submittedName>
</protein>
<dbReference type="SUPFAM" id="SSF141868">
    <property type="entry name" value="EAL domain-like"/>
    <property type="match status" value="1"/>
</dbReference>
<dbReference type="PROSITE" id="PS51833">
    <property type="entry name" value="HDOD"/>
    <property type="match status" value="1"/>
</dbReference>
<evidence type="ECO:0000313" key="3">
    <source>
        <dbReference type="EMBL" id="BCZ44802.1"/>
    </source>
</evidence>
<dbReference type="Pfam" id="PF08668">
    <property type="entry name" value="HDOD"/>
    <property type="match status" value="1"/>
</dbReference>
<dbReference type="SMART" id="SM00052">
    <property type="entry name" value="EAL"/>
    <property type="match status" value="1"/>
</dbReference>
<evidence type="ECO:0000259" key="1">
    <source>
        <dbReference type="PROSITE" id="PS50883"/>
    </source>
</evidence>
<dbReference type="InterPro" id="IPR001633">
    <property type="entry name" value="EAL_dom"/>
</dbReference>
<dbReference type="Pfam" id="PF00563">
    <property type="entry name" value="EAL"/>
    <property type="match status" value="1"/>
</dbReference>
<name>A0ABM7SYV1_9CLOT</name>
<gene>
    <name evidence="3" type="ORF">psyc5s11_08690</name>
</gene>
<dbReference type="RefSeq" id="WP_224036459.1">
    <property type="nucleotide sequence ID" value="NZ_AP024849.1"/>
</dbReference>
<keyword evidence="4" id="KW-1185">Reference proteome</keyword>
<dbReference type="InterPro" id="IPR052340">
    <property type="entry name" value="RNase_Y/CdgJ"/>
</dbReference>
<dbReference type="Gene3D" id="3.20.20.450">
    <property type="entry name" value="EAL domain"/>
    <property type="match status" value="1"/>
</dbReference>
<evidence type="ECO:0000259" key="2">
    <source>
        <dbReference type="PROSITE" id="PS51833"/>
    </source>
</evidence>
<dbReference type="PIRSF" id="PIRSF003180">
    <property type="entry name" value="DiGMPpdiest_YuxH"/>
    <property type="match status" value="1"/>
</dbReference>
<dbReference type="PANTHER" id="PTHR33525:SF4">
    <property type="entry name" value="CYCLIC DI-GMP PHOSPHODIESTERASE CDGJ"/>
    <property type="match status" value="1"/>
</dbReference>
<feature type="domain" description="EAL" evidence="1">
    <location>
        <begin position="1"/>
        <end position="205"/>
    </location>
</feature>
<organism evidence="3 4">
    <name type="scientific">Clostridium gelidum</name>
    <dbReference type="NCBI Taxonomy" id="704125"/>
    <lineage>
        <taxon>Bacteria</taxon>
        <taxon>Bacillati</taxon>
        <taxon>Bacillota</taxon>
        <taxon>Clostridia</taxon>
        <taxon>Eubacteriales</taxon>
        <taxon>Clostridiaceae</taxon>
        <taxon>Clostridium</taxon>
    </lineage>
</organism>